<proteinExistence type="inferred from homology"/>
<dbReference type="EMBL" id="LBIA02000001">
    <property type="protein sequence ID" value="TKT70483.1"/>
    <property type="molecule type" value="Genomic_DNA"/>
</dbReference>
<dbReference type="Gene3D" id="3.40.50.2300">
    <property type="match status" value="2"/>
</dbReference>
<reference evidence="6" key="1">
    <citation type="submission" date="2019-04" db="EMBL/GenBank/DDBJ databases">
        <title>Whole genome sequencing of cave bacteria.</title>
        <authorList>
            <person name="Gan H.M."/>
            <person name="Barton H."/>
            <person name="Savka M.A."/>
        </authorList>
    </citation>
    <scope>NUCLEOTIDE SEQUENCE [LARGE SCALE GENOMIC DNA]</scope>
    <source>
        <strain evidence="6">LC387</strain>
    </source>
</reference>
<organism evidence="6 7">
    <name type="scientific">Afipia massiliensis</name>
    <dbReference type="NCBI Taxonomy" id="211460"/>
    <lineage>
        <taxon>Bacteria</taxon>
        <taxon>Pseudomonadati</taxon>
        <taxon>Pseudomonadota</taxon>
        <taxon>Alphaproteobacteria</taxon>
        <taxon>Hyphomicrobiales</taxon>
        <taxon>Nitrobacteraceae</taxon>
        <taxon>Afipia</taxon>
    </lineage>
</organism>
<evidence type="ECO:0000256" key="1">
    <source>
        <dbReference type="ARBA" id="ARBA00010062"/>
    </source>
</evidence>
<feature type="chain" id="PRO_5020303432" evidence="4">
    <location>
        <begin position="22"/>
        <end position="401"/>
    </location>
</feature>
<dbReference type="CDD" id="cd06327">
    <property type="entry name" value="PBP1_SBP-like"/>
    <property type="match status" value="1"/>
</dbReference>
<dbReference type="InterPro" id="IPR051010">
    <property type="entry name" value="BCAA_transport"/>
</dbReference>
<evidence type="ECO:0000313" key="6">
    <source>
        <dbReference type="EMBL" id="TKT70483.1"/>
    </source>
</evidence>
<evidence type="ECO:0000256" key="2">
    <source>
        <dbReference type="ARBA" id="ARBA00022729"/>
    </source>
</evidence>
<keyword evidence="3" id="KW-0029">Amino-acid transport</keyword>
<comment type="caution">
    <text evidence="6">The sequence shown here is derived from an EMBL/GenBank/DDBJ whole genome shotgun (WGS) entry which is preliminary data.</text>
</comment>
<dbReference type="STRING" id="211460.YH63_15775"/>
<keyword evidence="7" id="KW-1185">Reference proteome</keyword>
<sequence length="401" mass="43013">MTVFRKLGFAAALCLTTPAFAQVSDGVVKIGVLNDQSGLYADISGPGSTIAAKMAVEDFGGKVLGVPVEVIAGDHQNKPDIGNAIARRWIDNEKVDVIVDVPHSATALAVLSVTKEKNKVLLLSGPAYVELTGTQCAPTTVHWTYDSYAMANGTARAVVKQGGDSWFFLTGDNAGSHSQERDAMAFVQKAGGTVVSNVRHPLNTSDFSSFLLQAQQSKAKVIGLANAGGDTVNAIKQANEFGLTASGQKLAGLLMFISDVKAVGLEQAKGLIITDAFYWDADERTRTWSRRFMKLHGGRAPTSAQAGVYSAVGHYLKAIQAAGTDEGVALTKKMKELPVNDFFSDNYKIRQDGRLVRDMYLLQVKAPAESKEPWDVFKILARIPGDEAYRPMADGKCPLVK</sequence>
<dbReference type="Proteomes" id="UP000034832">
    <property type="component" value="Unassembled WGS sequence"/>
</dbReference>
<evidence type="ECO:0000256" key="3">
    <source>
        <dbReference type="ARBA" id="ARBA00022970"/>
    </source>
</evidence>
<keyword evidence="2 4" id="KW-0732">Signal</keyword>
<dbReference type="Pfam" id="PF13458">
    <property type="entry name" value="Peripla_BP_6"/>
    <property type="match status" value="1"/>
</dbReference>
<keyword evidence="3" id="KW-0813">Transport</keyword>
<evidence type="ECO:0000256" key="4">
    <source>
        <dbReference type="SAM" id="SignalP"/>
    </source>
</evidence>
<dbReference type="PANTHER" id="PTHR30483">
    <property type="entry name" value="LEUCINE-SPECIFIC-BINDING PROTEIN"/>
    <property type="match status" value="1"/>
</dbReference>
<dbReference type="PANTHER" id="PTHR30483:SF6">
    <property type="entry name" value="PERIPLASMIC BINDING PROTEIN OF ABC TRANSPORTER FOR NATURAL AMINO ACIDS"/>
    <property type="match status" value="1"/>
</dbReference>
<dbReference type="OrthoDB" id="5794591at2"/>
<dbReference type="RefSeq" id="WP_046828863.1">
    <property type="nucleotide sequence ID" value="NZ_LBIA02000001.1"/>
</dbReference>
<dbReference type="AlphaFoldDB" id="A0A4V6BDP5"/>
<accession>A0A4V6BDP5</accession>
<evidence type="ECO:0000313" key="7">
    <source>
        <dbReference type="Proteomes" id="UP000034832"/>
    </source>
</evidence>
<dbReference type="InterPro" id="IPR028082">
    <property type="entry name" value="Peripla_BP_I"/>
</dbReference>
<name>A0A4V6BDP5_9BRAD</name>
<dbReference type="InterPro" id="IPR028081">
    <property type="entry name" value="Leu-bd"/>
</dbReference>
<feature type="domain" description="Leucine-binding protein" evidence="5">
    <location>
        <begin position="28"/>
        <end position="365"/>
    </location>
</feature>
<comment type="similarity">
    <text evidence="1">Belongs to the leucine-binding protein family.</text>
</comment>
<protein>
    <submittedName>
        <fullName evidence="6">ABC transporter substrate-binding protein</fullName>
    </submittedName>
</protein>
<feature type="signal peptide" evidence="4">
    <location>
        <begin position="1"/>
        <end position="21"/>
    </location>
</feature>
<dbReference type="SUPFAM" id="SSF53822">
    <property type="entry name" value="Periplasmic binding protein-like I"/>
    <property type="match status" value="1"/>
</dbReference>
<evidence type="ECO:0000259" key="5">
    <source>
        <dbReference type="Pfam" id="PF13458"/>
    </source>
</evidence>
<dbReference type="GO" id="GO:0006865">
    <property type="term" value="P:amino acid transport"/>
    <property type="evidence" value="ECO:0007669"/>
    <property type="project" value="UniProtKB-KW"/>
</dbReference>
<gene>
    <name evidence="6" type="ORF">YH63_003110</name>
</gene>